<keyword evidence="1" id="KW-0472">Membrane</keyword>
<dbReference type="EMBL" id="UYYB01127311">
    <property type="protein sequence ID" value="VDM84069.1"/>
    <property type="molecule type" value="Genomic_DNA"/>
</dbReference>
<feature type="transmembrane region" description="Helical" evidence="1">
    <location>
        <begin position="21"/>
        <end position="40"/>
    </location>
</feature>
<sequence length="104" mass="11529">MYRPFPNIMHDRRKLQKSIKAIHIGFAVQGLHIARVVAAVDACGFAYVNLLLFPGSMHGTVIYTCSQIKNVLKQRRTLSGYCFLEGSGFANGNDIIITARKSSD</sequence>
<organism evidence="2 3">
    <name type="scientific">Strongylus vulgaris</name>
    <name type="common">Blood worm</name>
    <dbReference type="NCBI Taxonomy" id="40348"/>
    <lineage>
        <taxon>Eukaryota</taxon>
        <taxon>Metazoa</taxon>
        <taxon>Ecdysozoa</taxon>
        <taxon>Nematoda</taxon>
        <taxon>Chromadorea</taxon>
        <taxon>Rhabditida</taxon>
        <taxon>Rhabditina</taxon>
        <taxon>Rhabditomorpha</taxon>
        <taxon>Strongyloidea</taxon>
        <taxon>Strongylidae</taxon>
        <taxon>Strongylus</taxon>
    </lineage>
</organism>
<protein>
    <submittedName>
        <fullName evidence="2">Uncharacterized protein</fullName>
    </submittedName>
</protein>
<reference evidence="2 3" key="1">
    <citation type="submission" date="2018-11" db="EMBL/GenBank/DDBJ databases">
        <authorList>
            <consortium name="Pathogen Informatics"/>
        </authorList>
    </citation>
    <scope>NUCLEOTIDE SEQUENCE [LARGE SCALE GENOMIC DNA]</scope>
</reference>
<dbReference type="AlphaFoldDB" id="A0A3P7JVM5"/>
<gene>
    <name evidence="2" type="ORF">SVUK_LOCUS19067</name>
</gene>
<proteinExistence type="predicted"/>
<evidence type="ECO:0000313" key="2">
    <source>
        <dbReference type="EMBL" id="VDM84069.1"/>
    </source>
</evidence>
<evidence type="ECO:0000313" key="3">
    <source>
        <dbReference type="Proteomes" id="UP000270094"/>
    </source>
</evidence>
<feature type="transmembrane region" description="Helical" evidence="1">
    <location>
        <begin position="46"/>
        <end position="66"/>
    </location>
</feature>
<accession>A0A3P7JVM5</accession>
<evidence type="ECO:0000256" key="1">
    <source>
        <dbReference type="SAM" id="Phobius"/>
    </source>
</evidence>
<keyword evidence="1" id="KW-1133">Transmembrane helix</keyword>
<keyword evidence="3" id="KW-1185">Reference proteome</keyword>
<dbReference type="Proteomes" id="UP000270094">
    <property type="component" value="Unassembled WGS sequence"/>
</dbReference>
<name>A0A3P7JVM5_STRVU</name>
<keyword evidence="1" id="KW-0812">Transmembrane</keyword>